<dbReference type="EMBL" id="CAJVPT010003629">
    <property type="protein sequence ID" value="CAG8498242.1"/>
    <property type="molecule type" value="Genomic_DNA"/>
</dbReference>
<accession>A0ACA9KZT0</accession>
<evidence type="ECO:0000313" key="2">
    <source>
        <dbReference type="Proteomes" id="UP000789525"/>
    </source>
</evidence>
<proteinExistence type="predicted"/>
<evidence type="ECO:0000313" key="1">
    <source>
        <dbReference type="EMBL" id="CAG8498242.1"/>
    </source>
</evidence>
<gene>
    <name evidence="1" type="ORF">ACOLOM_LOCUS2682</name>
</gene>
<comment type="caution">
    <text evidence="1">The sequence shown here is derived from an EMBL/GenBank/DDBJ whole genome shotgun (WGS) entry which is preliminary data.</text>
</comment>
<organism evidence="1 2">
    <name type="scientific">Acaulospora colombiana</name>
    <dbReference type="NCBI Taxonomy" id="27376"/>
    <lineage>
        <taxon>Eukaryota</taxon>
        <taxon>Fungi</taxon>
        <taxon>Fungi incertae sedis</taxon>
        <taxon>Mucoromycota</taxon>
        <taxon>Glomeromycotina</taxon>
        <taxon>Glomeromycetes</taxon>
        <taxon>Diversisporales</taxon>
        <taxon>Acaulosporaceae</taxon>
        <taxon>Acaulospora</taxon>
    </lineage>
</organism>
<keyword evidence="2" id="KW-1185">Reference proteome</keyword>
<dbReference type="Proteomes" id="UP000789525">
    <property type="component" value="Unassembled WGS sequence"/>
</dbReference>
<reference evidence="1" key="1">
    <citation type="submission" date="2021-06" db="EMBL/GenBank/DDBJ databases">
        <authorList>
            <person name="Kallberg Y."/>
            <person name="Tangrot J."/>
            <person name="Rosling A."/>
        </authorList>
    </citation>
    <scope>NUCLEOTIDE SEQUENCE</scope>
    <source>
        <strain evidence="1">CL356</strain>
    </source>
</reference>
<sequence>MGVSSFDILGLLAASGELLLEELTNNVQTHFLEHGNSWIKENFITVLHAVFRLASCRELKDYCLESICSDPSPLFDSESFPSLDKDIFLELIKREGLKIEEVNIWEYLIKWGICRLSGIEEKKPSNVKEFSERNIKDLKKIIDPFIPYIRFYEISRKDFHDKVWPFQKVLPESLFEDVISFLMTATEPRRKILPPRIKSIIDDSKILTREHLEIITNWIEKKDIIDKEKRRYHFTLLYRGTRDGFDAKSFHQNVDGQGPAIAVIKIKNSGKIVGGFNTSGWNGNSIDNFIFSMGSQNNHITSKIDRLKGKCSVYDKDDIMIRFGNYGLILDSGRNGTCHKSILDTNSFPAEEVELFSVIEKDSGQ</sequence>
<protein>
    <submittedName>
        <fullName evidence="1">10859_t:CDS:1</fullName>
    </submittedName>
</protein>
<name>A0ACA9KZT0_9GLOM</name>